<reference evidence="2 3" key="1">
    <citation type="journal article" date="2007" name="Virology">
        <title>Sequence and annotation of the 369-kb NY-2A and the 345-kb AR158 viruses that infect Chlorella NC64A.</title>
        <authorList>
            <person name="Fitzgerald L.A."/>
            <person name="Graves M.V."/>
            <person name="Li X."/>
            <person name="Feldblyum T."/>
            <person name="Nierman W.C."/>
            <person name="Van Etten J.L."/>
        </authorList>
    </citation>
    <scope>NUCLEOTIDE SEQUENCE [LARGE SCALE GENOMIC DNA]</scope>
    <source>
        <strain evidence="2 3">NY-2A</strain>
    </source>
</reference>
<name>A7IVR2_PBCVN</name>
<dbReference type="EMBL" id="DQ491002">
    <property type="protein sequence ID" value="ABT14436.1"/>
    <property type="molecule type" value="Genomic_DNA"/>
</dbReference>
<keyword evidence="1" id="KW-0472">Membrane</keyword>
<evidence type="ECO:0000313" key="2">
    <source>
        <dbReference type="EMBL" id="ABT14436.1"/>
    </source>
</evidence>
<evidence type="ECO:0000256" key="1">
    <source>
        <dbReference type="SAM" id="Phobius"/>
    </source>
</evidence>
<accession>A7IVR2</accession>
<dbReference type="Proteomes" id="UP000202419">
    <property type="component" value="Segment"/>
</dbReference>
<protein>
    <submittedName>
        <fullName evidence="2">Uncharacterized protein b037R</fullName>
    </submittedName>
</protein>
<dbReference type="GeneID" id="5659232"/>
<dbReference type="RefSeq" id="YP_001497233.1">
    <property type="nucleotide sequence ID" value="NC_009898.1"/>
</dbReference>
<sequence>MLMVCPPVTIADTPVSAAPLPMNTFAVTFPITFTWPLTNVLPLILKIFTFTFAAFTFAGADTFPTMFIT</sequence>
<keyword evidence="1" id="KW-1133">Transmembrane helix</keyword>
<keyword evidence="1" id="KW-0812">Transmembrane</keyword>
<evidence type="ECO:0000313" key="3">
    <source>
        <dbReference type="Proteomes" id="UP000202419"/>
    </source>
</evidence>
<gene>
    <name evidence="2" type="primary">b037R</name>
    <name evidence="2" type="ORF">NY2A_b037R</name>
</gene>
<organismHost>
    <name type="scientific">Chlorella</name>
    <dbReference type="NCBI Taxonomy" id="3071"/>
</organismHost>
<proteinExistence type="predicted"/>
<dbReference type="KEGG" id="vg:5659232"/>
<feature type="transmembrane region" description="Helical" evidence="1">
    <location>
        <begin position="41"/>
        <end position="60"/>
    </location>
</feature>
<keyword evidence="3" id="KW-1185">Reference proteome</keyword>
<organism evidence="2 3">
    <name type="scientific">Paramecium bursaria Chlorella virus NY2A</name>
    <name type="common">PBCV-NY2A</name>
    <dbReference type="NCBI Taxonomy" id="46021"/>
    <lineage>
        <taxon>Viruses</taxon>
        <taxon>Varidnaviria</taxon>
        <taxon>Bamfordvirae</taxon>
        <taxon>Nucleocytoviricota</taxon>
        <taxon>Megaviricetes</taxon>
        <taxon>Algavirales</taxon>
        <taxon>Phycodnaviridae</taxon>
        <taxon>Chlorovirus</taxon>
        <taxon>Chlorovirus americanus</taxon>
    </lineage>
</organism>